<feature type="compositionally biased region" description="Polar residues" evidence="6">
    <location>
        <begin position="1"/>
        <end position="11"/>
    </location>
</feature>
<feature type="compositionally biased region" description="Polar residues" evidence="6">
    <location>
        <begin position="43"/>
        <end position="58"/>
    </location>
</feature>
<evidence type="ECO:0000256" key="6">
    <source>
        <dbReference type="SAM" id="MobiDB-lite"/>
    </source>
</evidence>
<dbReference type="Pfam" id="PF01554">
    <property type="entry name" value="MatE"/>
    <property type="match status" value="2"/>
</dbReference>
<dbReference type="GO" id="GO:0016020">
    <property type="term" value="C:membrane"/>
    <property type="evidence" value="ECO:0007669"/>
    <property type="project" value="UniProtKB-SubCell"/>
</dbReference>
<feature type="compositionally biased region" description="Basic and acidic residues" evidence="6">
    <location>
        <begin position="29"/>
        <end position="38"/>
    </location>
</feature>
<dbReference type="GO" id="GO:0042910">
    <property type="term" value="F:xenobiotic transmembrane transporter activity"/>
    <property type="evidence" value="ECO:0007669"/>
    <property type="project" value="InterPro"/>
</dbReference>
<dbReference type="Proteomes" id="UP000701801">
    <property type="component" value="Unassembled WGS sequence"/>
</dbReference>
<name>A0A9N9M3W3_9HELO</name>
<dbReference type="AlphaFoldDB" id="A0A9N9M3W3"/>
<feature type="region of interest" description="Disordered" evidence="6">
    <location>
        <begin position="1"/>
        <end position="69"/>
    </location>
</feature>
<evidence type="ECO:0000256" key="2">
    <source>
        <dbReference type="ARBA" id="ARBA00010199"/>
    </source>
</evidence>
<comment type="subcellular location">
    <subcellularLocation>
        <location evidence="1">Membrane</location>
        <topology evidence="1">Multi-pass membrane protein</topology>
    </subcellularLocation>
</comment>
<feature type="transmembrane region" description="Helical" evidence="7">
    <location>
        <begin position="165"/>
        <end position="187"/>
    </location>
</feature>
<evidence type="ECO:0000256" key="3">
    <source>
        <dbReference type="ARBA" id="ARBA00022692"/>
    </source>
</evidence>
<accession>A0A9N9M3W3</accession>
<dbReference type="GO" id="GO:1990961">
    <property type="term" value="P:xenobiotic detoxification by transmembrane export across the plasma membrane"/>
    <property type="evidence" value="ECO:0007669"/>
    <property type="project" value="InterPro"/>
</dbReference>
<dbReference type="NCBIfam" id="TIGR00797">
    <property type="entry name" value="matE"/>
    <property type="match status" value="1"/>
</dbReference>
<evidence type="ECO:0000256" key="7">
    <source>
        <dbReference type="SAM" id="Phobius"/>
    </source>
</evidence>
<keyword evidence="4 7" id="KW-1133">Transmembrane helix</keyword>
<feature type="transmembrane region" description="Helical" evidence="7">
    <location>
        <begin position="115"/>
        <end position="144"/>
    </location>
</feature>
<evidence type="ECO:0000256" key="5">
    <source>
        <dbReference type="ARBA" id="ARBA00023136"/>
    </source>
</evidence>
<dbReference type="PANTHER" id="PTHR11206">
    <property type="entry name" value="MULTIDRUG RESISTANCE PROTEIN"/>
    <property type="match status" value="1"/>
</dbReference>
<organism evidence="8 9">
    <name type="scientific">Hymenoscyphus albidus</name>
    <dbReference type="NCBI Taxonomy" id="595503"/>
    <lineage>
        <taxon>Eukaryota</taxon>
        <taxon>Fungi</taxon>
        <taxon>Dikarya</taxon>
        <taxon>Ascomycota</taxon>
        <taxon>Pezizomycotina</taxon>
        <taxon>Leotiomycetes</taxon>
        <taxon>Helotiales</taxon>
        <taxon>Helotiaceae</taxon>
        <taxon>Hymenoscyphus</taxon>
    </lineage>
</organism>
<feature type="transmembrane region" description="Helical" evidence="7">
    <location>
        <begin position="382"/>
        <end position="401"/>
    </location>
</feature>
<feature type="transmembrane region" description="Helical" evidence="7">
    <location>
        <begin position="453"/>
        <end position="473"/>
    </location>
</feature>
<feature type="non-terminal residue" evidence="8">
    <location>
        <position position="1"/>
    </location>
</feature>
<feature type="compositionally biased region" description="Low complexity" evidence="6">
    <location>
        <begin position="17"/>
        <end position="28"/>
    </location>
</feature>
<keyword evidence="5 7" id="KW-0472">Membrane</keyword>
<proteinExistence type="inferred from homology"/>
<evidence type="ECO:0008006" key="10">
    <source>
        <dbReference type="Google" id="ProtNLM"/>
    </source>
</evidence>
<comment type="caution">
    <text evidence="8">The sequence shown here is derived from an EMBL/GenBank/DDBJ whole genome shotgun (WGS) entry which is preliminary data.</text>
</comment>
<sequence>MDDQDSSNSSWLPKFFPSRTATPTSTPPNERERNREPLLPKSKSINTNNAQSVSSSATEGEPYKLENEDSPTKQWLAEFLLLLRGSLPVILAYTLQNSLQTISVLIVGRLSPEALATAAFSYMFAMSTAWLIALGGSTALDTLASSTFTGSKNPHDLGILLQRSFIVLTAFYIPVAILWACSAPVFRLLGQEEYICVDSARFLTALIPGGLGYVYFESMKKYLQAQEIMHPGTYVLLITSPISAGLNYLFIHTFSLGLLGAPLATGLSYWLSFLLLVLYSRFIAGSVCWGGWTLASLQNIRTFARLAILGVVHVGTEWWAFEIVALAAGRLGTIPLAAQSVIMTTDQVMNTIPFGIGVAASARVGNLLGDRNAKGAARAANVAAWLSIAMGFLVLIILMSVKDFYAKIFNDDMDVVRLTAEVMPYVALFQIADGLNGSCGGSLRGMGRQHIGAAVNIVSYYMGALPLGIWLAFHGWGLTGLWVGQCIALYLVGGIEWVVVRRSDWEVQVERAFDRMDEGARVE</sequence>
<reference evidence="8" key="1">
    <citation type="submission" date="2021-07" db="EMBL/GenBank/DDBJ databases">
        <authorList>
            <person name="Durling M."/>
        </authorList>
    </citation>
    <scope>NUCLEOTIDE SEQUENCE</scope>
</reference>
<feature type="transmembrane region" description="Helical" evidence="7">
    <location>
        <begin position="228"/>
        <end position="250"/>
    </location>
</feature>
<feature type="transmembrane region" description="Helical" evidence="7">
    <location>
        <begin position="306"/>
        <end position="328"/>
    </location>
</feature>
<gene>
    <name evidence="8" type="ORF">HYALB_00006276</name>
</gene>
<evidence type="ECO:0000313" key="8">
    <source>
        <dbReference type="EMBL" id="CAG8983707.1"/>
    </source>
</evidence>
<feature type="transmembrane region" description="Helical" evidence="7">
    <location>
        <begin position="270"/>
        <end position="294"/>
    </location>
</feature>
<dbReference type="OrthoDB" id="2126698at2759"/>
<keyword evidence="9" id="KW-1185">Reference proteome</keyword>
<feature type="transmembrane region" description="Helical" evidence="7">
    <location>
        <begin position="479"/>
        <end position="500"/>
    </location>
</feature>
<comment type="similarity">
    <text evidence="2">Belongs to the multi antimicrobial extrusion (MATE) (TC 2.A.66.1) family.</text>
</comment>
<evidence type="ECO:0000313" key="9">
    <source>
        <dbReference type="Proteomes" id="UP000701801"/>
    </source>
</evidence>
<dbReference type="InterPro" id="IPR045069">
    <property type="entry name" value="MATE_euk"/>
</dbReference>
<dbReference type="GO" id="GO:0015297">
    <property type="term" value="F:antiporter activity"/>
    <property type="evidence" value="ECO:0007669"/>
    <property type="project" value="InterPro"/>
</dbReference>
<keyword evidence="3 7" id="KW-0812">Transmembrane</keyword>
<evidence type="ECO:0000256" key="4">
    <source>
        <dbReference type="ARBA" id="ARBA00022989"/>
    </source>
</evidence>
<dbReference type="CDD" id="cd13132">
    <property type="entry name" value="MATE_eukaryotic"/>
    <property type="match status" value="1"/>
</dbReference>
<protein>
    <recommendedName>
        <fullName evidence="10">MATE efflux family protein</fullName>
    </recommendedName>
</protein>
<evidence type="ECO:0000256" key="1">
    <source>
        <dbReference type="ARBA" id="ARBA00004141"/>
    </source>
</evidence>
<dbReference type="InterPro" id="IPR002528">
    <property type="entry name" value="MATE_fam"/>
</dbReference>
<dbReference type="EMBL" id="CAJVRM010000734">
    <property type="protein sequence ID" value="CAG8983707.1"/>
    <property type="molecule type" value="Genomic_DNA"/>
</dbReference>